<dbReference type="GO" id="GO:0035556">
    <property type="term" value="P:intracellular signal transduction"/>
    <property type="evidence" value="ECO:0007669"/>
    <property type="project" value="InterPro"/>
</dbReference>
<dbReference type="CDD" id="cd07302">
    <property type="entry name" value="CHD"/>
    <property type="match status" value="1"/>
</dbReference>
<keyword evidence="6" id="KW-0456">Lyase</keyword>
<dbReference type="InterPro" id="IPR003607">
    <property type="entry name" value="HD/PDEase_dom"/>
</dbReference>
<dbReference type="GO" id="GO:0000166">
    <property type="term" value="F:nucleotide binding"/>
    <property type="evidence" value="ECO:0007669"/>
    <property type="project" value="UniProtKB-KW"/>
</dbReference>
<reference evidence="10" key="1">
    <citation type="submission" date="2021-01" db="EMBL/GenBank/DDBJ databases">
        <authorList>
            <person name="Corre E."/>
            <person name="Pelletier E."/>
            <person name="Niang G."/>
            <person name="Scheremetjew M."/>
            <person name="Finn R."/>
            <person name="Kale V."/>
            <person name="Holt S."/>
            <person name="Cochrane G."/>
            <person name="Meng A."/>
            <person name="Brown T."/>
            <person name="Cohen L."/>
        </authorList>
    </citation>
    <scope>NUCLEOTIDE SEQUENCE</scope>
    <source>
        <strain evidence="10">CCMP125</strain>
    </source>
</reference>
<dbReference type="InterPro" id="IPR029787">
    <property type="entry name" value="Nucleotide_cyclase"/>
</dbReference>
<comment type="subcellular location">
    <subcellularLocation>
        <location evidence="1">Membrane</location>
    </subcellularLocation>
</comment>
<dbReference type="InterPro" id="IPR002073">
    <property type="entry name" value="PDEase_catalytic_dom"/>
</dbReference>
<organism evidence="10">
    <name type="scientific">Entomoneis paludosa</name>
    <dbReference type="NCBI Taxonomy" id="265537"/>
    <lineage>
        <taxon>Eukaryota</taxon>
        <taxon>Sar</taxon>
        <taxon>Stramenopiles</taxon>
        <taxon>Ochrophyta</taxon>
        <taxon>Bacillariophyta</taxon>
        <taxon>Bacillariophyceae</taxon>
        <taxon>Bacillariophycidae</taxon>
        <taxon>Entomoneidaceae</taxon>
        <taxon>Entomoneis</taxon>
    </lineage>
</organism>
<feature type="transmembrane region" description="Helical" evidence="7">
    <location>
        <begin position="245"/>
        <end position="265"/>
    </location>
</feature>
<dbReference type="SUPFAM" id="SSF55073">
    <property type="entry name" value="Nucleotide cyclase"/>
    <property type="match status" value="1"/>
</dbReference>
<dbReference type="PANTHER" id="PTHR11920:SF335">
    <property type="entry name" value="GUANYLATE CYCLASE"/>
    <property type="match status" value="1"/>
</dbReference>
<dbReference type="GO" id="GO:0004383">
    <property type="term" value="F:guanylate cyclase activity"/>
    <property type="evidence" value="ECO:0007669"/>
    <property type="project" value="TreeGrafter"/>
</dbReference>
<gene>
    <name evidence="10" type="ORF">APAL1065_LOCUS20065</name>
</gene>
<dbReference type="GO" id="GO:0004114">
    <property type="term" value="F:3',5'-cyclic-nucleotide phosphodiesterase activity"/>
    <property type="evidence" value="ECO:0007669"/>
    <property type="project" value="InterPro"/>
</dbReference>
<dbReference type="SMART" id="SM00044">
    <property type="entry name" value="CYCc"/>
    <property type="match status" value="1"/>
</dbReference>
<evidence type="ECO:0000256" key="7">
    <source>
        <dbReference type="SAM" id="Phobius"/>
    </source>
</evidence>
<dbReference type="GO" id="GO:0007168">
    <property type="term" value="P:receptor guanylyl cyclase signaling pathway"/>
    <property type="evidence" value="ECO:0007669"/>
    <property type="project" value="TreeGrafter"/>
</dbReference>
<dbReference type="EMBL" id="HBHT01029896">
    <property type="protein sequence ID" value="CAD9981467.1"/>
    <property type="molecule type" value="Transcribed_RNA"/>
</dbReference>
<keyword evidence="3" id="KW-0547">Nucleotide-binding</keyword>
<evidence type="ECO:0000259" key="9">
    <source>
        <dbReference type="PROSITE" id="PS51845"/>
    </source>
</evidence>
<evidence type="ECO:0000256" key="6">
    <source>
        <dbReference type="ARBA" id="ARBA00023239"/>
    </source>
</evidence>
<keyword evidence="4 7" id="KW-1133">Transmembrane helix</keyword>
<evidence type="ECO:0000259" key="8">
    <source>
        <dbReference type="PROSITE" id="PS50125"/>
    </source>
</evidence>
<name>A0A7S2YKF8_9STRA</name>
<accession>A0A7S2YKF8</accession>
<dbReference type="PROSITE" id="PS50125">
    <property type="entry name" value="GUANYLATE_CYCLASE_2"/>
    <property type="match status" value="1"/>
</dbReference>
<dbReference type="InterPro" id="IPR001054">
    <property type="entry name" value="A/G_cyclase"/>
</dbReference>
<dbReference type="Pfam" id="PF00233">
    <property type="entry name" value="PDEase_I"/>
    <property type="match status" value="1"/>
</dbReference>
<dbReference type="SUPFAM" id="SSF109604">
    <property type="entry name" value="HD-domain/PDEase-like"/>
    <property type="match status" value="1"/>
</dbReference>
<dbReference type="PROSITE" id="PS51845">
    <property type="entry name" value="PDEASE_I_2"/>
    <property type="match status" value="1"/>
</dbReference>
<proteinExistence type="predicted"/>
<protein>
    <recommendedName>
        <fullName evidence="11">Phosphodiesterase</fullName>
    </recommendedName>
</protein>
<dbReference type="AlphaFoldDB" id="A0A7S2YKF8"/>
<dbReference type="InterPro" id="IPR050401">
    <property type="entry name" value="Cyclic_nucleotide_synthase"/>
</dbReference>
<dbReference type="Pfam" id="PF00211">
    <property type="entry name" value="Guanylate_cyc"/>
    <property type="match status" value="1"/>
</dbReference>
<evidence type="ECO:0000256" key="3">
    <source>
        <dbReference type="ARBA" id="ARBA00022741"/>
    </source>
</evidence>
<sequence length="1049" mass="117999">MAGGHSISEDSVPFEIEEDGFALTNVLGPVWQSGPVPMNNSVINADLMLDGTFSGNAHIVFLEDRSVLSRTFIAMEMLDYYPVDAAGKHALVHHGHDDHSHRKMNAEMEGHINPQEQQSVEASYSSYVLSPVYWGHGKGLVGFVMLVLGWETFMSSLSSAGTAGLDVVLSDSCGTLITYGLASSGFEFKGEGDLHDQNYNSMVKTVQASEDFSDDAEHLHETCSYLLSVYPTKSLEEEYENQSPVFLAIVIVLIFIFAALVFTVYDWAVVRRQIRVTLVAKKTQAIVSNMFPKNVQARLLDKLEDDEHAKEKKYFRATDHIQRFVEDGGGMGAQGKRMADFSVPIADLFPEATILFADIVGFTAWSSTREPAQVFELLESVYSVFDRIAKRRKIFKVETVGDCYVAVAGLPEPRFDHSVAMARFSCECLSAFIDVSKKLVVELGPETEELGLRLGLHSGPVTAGVLRGERARFQLFGDTVNTAARMESTGYRNRIQVSEETANALKAHGKADWLKARTDTVVAKGKGELQTMWVACDDKTRQLGMFDEIDGISGHVKTKVPQTSVADRYGRLIAWNCDILSKIMKQIIARREALEVQPDTPEQIKRIETELKLSRYVLGEVQEVVRLPHYKQADHFFDPDSVELGVTVENQLHRFVQTLAAMYQDNPFHNFEHASHVTMSVTKLLSRIIAPDSHEVELNSEEALHDHTYGITSDPTTQFALVFSALIHDADHPGVPNTRLMQENPALAAVYQNKSVAEQNSVCLAWDLLMQDDFTELREVIYVTRAEFLRFRQLVVNIVLATDIMDKDLGALRKERWQKAFSEAALDNCSDDVHRKATIVMEHLIQASDISHTMQHWHIYRKWNHRFFKEQYEAFLEGRAETDPSENWYEGEKGFFDSYIIPLAKKLKDCGVFGVSSDEYLQYALQNREEWEHRGQEIVAAMVEEYMSNMNNSQKLQLDLVNLGGSSESGFDVDETEFVEEVDHVVEESKRDTSVLATAVDDVAFSPRRRRATLSADMKMNDRMKLKPASSASFRSLNAPPFVSETTDI</sequence>
<dbReference type="GO" id="GO:0001653">
    <property type="term" value="F:peptide receptor activity"/>
    <property type="evidence" value="ECO:0007669"/>
    <property type="project" value="TreeGrafter"/>
</dbReference>
<dbReference type="InterPro" id="IPR036971">
    <property type="entry name" value="PDEase_catalytic_dom_sf"/>
</dbReference>
<dbReference type="GO" id="GO:0004016">
    <property type="term" value="F:adenylate cyclase activity"/>
    <property type="evidence" value="ECO:0007669"/>
    <property type="project" value="TreeGrafter"/>
</dbReference>
<dbReference type="Gene3D" id="3.30.70.1230">
    <property type="entry name" value="Nucleotide cyclase"/>
    <property type="match status" value="1"/>
</dbReference>
<evidence type="ECO:0000256" key="4">
    <source>
        <dbReference type="ARBA" id="ARBA00022989"/>
    </source>
</evidence>
<keyword evidence="2 7" id="KW-0812">Transmembrane</keyword>
<evidence type="ECO:0008006" key="11">
    <source>
        <dbReference type="Google" id="ProtNLM"/>
    </source>
</evidence>
<dbReference type="GO" id="GO:0005886">
    <property type="term" value="C:plasma membrane"/>
    <property type="evidence" value="ECO:0007669"/>
    <property type="project" value="TreeGrafter"/>
</dbReference>
<evidence type="ECO:0000256" key="2">
    <source>
        <dbReference type="ARBA" id="ARBA00022692"/>
    </source>
</evidence>
<feature type="domain" description="PDEase" evidence="9">
    <location>
        <begin position="596"/>
        <end position="804"/>
    </location>
</feature>
<evidence type="ECO:0000256" key="1">
    <source>
        <dbReference type="ARBA" id="ARBA00004370"/>
    </source>
</evidence>
<dbReference type="PANTHER" id="PTHR11920">
    <property type="entry name" value="GUANYLYL CYCLASE"/>
    <property type="match status" value="1"/>
</dbReference>
<dbReference type="SMART" id="SM00471">
    <property type="entry name" value="HDc"/>
    <property type="match status" value="1"/>
</dbReference>
<feature type="domain" description="Guanylate cyclase" evidence="8">
    <location>
        <begin position="353"/>
        <end position="487"/>
    </location>
</feature>
<dbReference type="Gene3D" id="1.10.1300.10">
    <property type="entry name" value="3'5'-cyclic nucleotide phosphodiesterase, catalytic domain"/>
    <property type="match status" value="1"/>
</dbReference>
<evidence type="ECO:0000256" key="5">
    <source>
        <dbReference type="ARBA" id="ARBA00023136"/>
    </source>
</evidence>
<evidence type="ECO:0000313" key="10">
    <source>
        <dbReference type="EMBL" id="CAD9981467.1"/>
    </source>
</evidence>
<keyword evidence="5 7" id="KW-0472">Membrane</keyword>